<dbReference type="InterPro" id="IPR002539">
    <property type="entry name" value="MaoC-like_dom"/>
</dbReference>
<dbReference type="GO" id="GO:0006633">
    <property type="term" value="P:fatty acid biosynthetic process"/>
    <property type="evidence" value="ECO:0007669"/>
    <property type="project" value="TreeGrafter"/>
</dbReference>
<feature type="domain" description="MaoC-like" evidence="1">
    <location>
        <begin position="18"/>
        <end position="115"/>
    </location>
</feature>
<dbReference type="GO" id="GO:0019171">
    <property type="term" value="F:(3R)-hydroxyacyl-[acyl-carrier-protein] dehydratase activity"/>
    <property type="evidence" value="ECO:0007669"/>
    <property type="project" value="TreeGrafter"/>
</dbReference>
<dbReference type="SUPFAM" id="SSF54637">
    <property type="entry name" value="Thioesterase/thiol ester dehydrase-isomerase"/>
    <property type="match status" value="1"/>
</dbReference>
<evidence type="ECO:0000313" key="3">
    <source>
        <dbReference type="Proteomes" id="UP000249873"/>
    </source>
</evidence>
<dbReference type="CDD" id="cd03449">
    <property type="entry name" value="R_hydratase"/>
    <property type="match status" value="1"/>
</dbReference>
<dbReference type="Proteomes" id="UP000249873">
    <property type="component" value="Chromosome"/>
</dbReference>
<dbReference type="EMBL" id="CP029480">
    <property type="protein sequence ID" value="AWV98905.1"/>
    <property type="molecule type" value="Genomic_DNA"/>
</dbReference>
<organism evidence="2 3">
    <name type="scientific">Arcticibacterium luteifluviistationis</name>
    <dbReference type="NCBI Taxonomy" id="1784714"/>
    <lineage>
        <taxon>Bacteria</taxon>
        <taxon>Pseudomonadati</taxon>
        <taxon>Bacteroidota</taxon>
        <taxon>Cytophagia</taxon>
        <taxon>Cytophagales</taxon>
        <taxon>Leadbetterellaceae</taxon>
        <taxon>Arcticibacterium</taxon>
    </lineage>
</organism>
<evidence type="ECO:0000313" key="2">
    <source>
        <dbReference type="EMBL" id="AWV98905.1"/>
    </source>
</evidence>
<dbReference type="InterPro" id="IPR050965">
    <property type="entry name" value="UPF0336/Enoyl-CoA_hydratase"/>
</dbReference>
<dbReference type="InterPro" id="IPR029069">
    <property type="entry name" value="HotDog_dom_sf"/>
</dbReference>
<name>A0A2Z4GD00_9BACT</name>
<sequence length="139" mass="15896">MESKKIPVGSEYKFIFSFNQQQVNDFAELTGDHNPIHTDPEYAAQSRFGKCIIHGHLGSSVFTRFLGMNEPGGPGSIYLKQETEYLRPMFVDKEYEVVFRVMNIREGKHIAEIATEVYDPETKKITIRGTGTLKNTELY</sequence>
<gene>
    <name evidence="2" type="ORF">DJ013_12275</name>
</gene>
<evidence type="ECO:0000259" key="1">
    <source>
        <dbReference type="Pfam" id="PF01575"/>
    </source>
</evidence>
<dbReference type="KEGG" id="als:DJ013_12275"/>
<dbReference type="Pfam" id="PF01575">
    <property type="entry name" value="MaoC_dehydratas"/>
    <property type="match status" value="1"/>
</dbReference>
<dbReference type="RefSeq" id="WP_111372098.1">
    <property type="nucleotide sequence ID" value="NZ_CP029480.1"/>
</dbReference>
<accession>A0A2Z4GD00</accession>
<dbReference type="PANTHER" id="PTHR43437:SF3">
    <property type="entry name" value="HYDROXYACYL-THIOESTER DEHYDRATASE TYPE 2, MITOCHONDRIAL"/>
    <property type="match status" value="1"/>
</dbReference>
<dbReference type="AlphaFoldDB" id="A0A2Z4GD00"/>
<dbReference type="OrthoDB" id="9801625at2"/>
<protein>
    <submittedName>
        <fullName evidence="2">Dehydrogenase</fullName>
    </submittedName>
</protein>
<keyword evidence="3" id="KW-1185">Reference proteome</keyword>
<dbReference type="Gene3D" id="3.10.129.10">
    <property type="entry name" value="Hotdog Thioesterase"/>
    <property type="match status" value="1"/>
</dbReference>
<proteinExistence type="predicted"/>
<dbReference type="PANTHER" id="PTHR43437">
    <property type="entry name" value="HYDROXYACYL-THIOESTER DEHYDRATASE TYPE 2, MITOCHONDRIAL-RELATED"/>
    <property type="match status" value="1"/>
</dbReference>
<reference evidence="2 3" key="1">
    <citation type="submission" date="2018-05" db="EMBL/GenBank/DDBJ databases">
        <title>Complete genome sequence of Arcticibacterium luteifluviistationis SM1504T, a cytophagaceae bacterium isolated from Arctic surface seawater.</title>
        <authorList>
            <person name="Li Y."/>
            <person name="Qin Q.-L."/>
        </authorList>
    </citation>
    <scope>NUCLEOTIDE SEQUENCE [LARGE SCALE GENOMIC DNA]</scope>
    <source>
        <strain evidence="2 3">SM1504</strain>
    </source>
</reference>